<evidence type="ECO:0000313" key="3">
    <source>
        <dbReference type="EMBL" id="QSZ67610.1"/>
    </source>
</evidence>
<reference evidence="3" key="1">
    <citation type="journal article" date="2001" name="Int. J. Syst. Evol. Microbiol.">
        <title>Methanofollis aquaemaris sp. nov., a methanogen isolated from an aquaculture fish pond.</title>
        <authorList>
            <person name="Lai M.C."/>
            <person name="Chen S.C."/>
        </authorList>
    </citation>
    <scope>NUCLEOTIDE SEQUENCE</scope>
    <source>
        <strain evidence="3">N2F9704</strain>
    </source>
</reference>
<evidence type="ECO:0000256" key="1">
    <source>
        <dbReference type="SAM" id="Phobius"/>
    </source>
</evidence>
<dbReference type="RefSeq" id="WP_265580511.1">
    <property type="nucleotide sequence ID" value="NZ_CP036172.1"/>
</dbReference>
<dbReference type="KEGG" id="maqe:RJ40_08870"/>
<keyword evidence="1" id="KW-0812">Transmembrane</keyword>
<dbReference type="GeneID" id="76424475"/>
<proteinExistence type="predicted"/>
<dbReference type="EMBL" id="CP036172">
    <property type="protein sequence ID" value="QSZ67610.1"/>
    <property type="molecule type" value="Genomic_DNA"/>
</dbReference>
<feature type="domain" description="DUF58" evidence="2">
    <location>
        <begin position="198"/>
        <end position="241"/>
    </location>
</feature>
<keyword evidence="1" id="KW-1133">Transmembrane helix</keyword>
<feature type="transmembrane region" description="Helical" evidence="1">
    <location>
        <begin position="12"/>
        <end position="42"/>
    </location>
</feature>
<dbReference type="Pfam" id="PF01882">
    <property type="entry name" value="DUF58"/>
    <property type="match status" value="1"/>
</dbReference>
<dbReference type="AlphaFoldDB" id="A0A8A3S7G1"/>
<reference evidence="3" key="2">
    <citation type="submission" date="2019-02" db="EMBL/GenBank/DDBJ databases">
        <authorList>
            <person name="Chen S.-C."/>
            <person name="Chien H.-H."/>
            <person name="Lai M.-C."/>
        </authorList>
    </citation>
    <scope>NUCLEOTIDE SEQUENCE</scope>
    <source>
        <strain evidence="3">N2F9704</strain>
    </source>
</reference>
<dbReference type="Proteomes" id="UP001042704">
    <property type="component" value="Chromosome"/>
</dbReference>
<dbReference type="PANTHER" id="PTHR34351">
    <property type="entry name" value="SLR1927 PROTEIN-RELATED"/>
    <property type="match status" value="1"/>
</dbReference>
<dbReference type="PANTHER" id="PTHR34351:SF1">
    <property type="entry name" value="SLR1927 PROTEIN"/>
    <property type="match status" value="1"/>
</dbReference>
<organism evidence="3 4">
    <name type="scientific">Methanofollis aquaemaris</name>
    <dbReference type="NCBI Taxonomy" id="126734"/>
    <lineage>
        <taxon>Archaea</taxon>
        <taxon>Methanobacteriati</taxon>
        <taxon>Methanobacteriota</taxon>
        <taxon>Stenosarchaea group</taxon>
        <taxon>Methanomicrobia</taxon>
        <taxon>Methanomicrobiales</taxon>
        <taxon>Methanomicrobiaceae</taxon>
        <taxon>Methanofollis</taxon>
    </lineage>
</organism>
<accession>A0A8A3S7G1</accession>
<protein>
    <submittedName>
        <fullName evidence="3">DUF58 domain-containing protein</fullName>
    </submittedName>
</protein>
<name>A0A8A3S7G1_9EURY</name>
<evidence type="ECO:0000313" key="4">
    <source>
        <dbReference type="Proteomes" id="UP001042704"/>
    </source>
</evidence>
<gene>
    <name evidence="3" type="ORF">RJ40_08870</name>
</gene>
<evidence type="ECO:0000259" key="2">
    <source>
        <dbReference type="Pfam" id="PF01882"/>
    </source>
</evidence>
<sequence length="429" mass="45995">MKPGPAAEGMGVLALAVAAYAILFDDPAGFVVAGTLLIYLVYRAHFFLRNLYHLVGSLTLVRTVEKNIVRQGGGVGVEAVVTYEPRPGFAVGVEDLAPPVTVLDGEQAYDASESGKVAVRYRVKFMAAGRTSFGGIKLTARDLFFSGSLALKNRVFMVPSVTVVPYGTPLTTAAEGTGFGDREGGGAFLLRGQETRAYRDYIPGDPLDLVDWKLTARHGKMYIREAEGMSGGAPCIVVDLPDPGHELSDDEMARYSMAVNGAVEGTYTRYGVCPLLLISGGQVVASLPPESREEEIFGALAMVRPTERTVHLYRYLDRAMMQAPLQGLREVSGWDGPFRDRLKSLVSSFGSVEGLVYFRTQVSGALRASNSGGVYLYTPARGDISHLVQVVLEARHLGIEVSACSLSGPKSAAVRAELAACGVDQMEEI</sequence>
<keyword evidence="1" id="KW-0472">Membrane</keyword>
<keyword evidence="4" id="KW-1185">Reference proteome</keyword>
<dbReference type="InterPro" id="IPR002881">
    <property type="entry name" value="DUF58"/>
</dbReference>